<dbReference type="PANTHER" id="PTHR12083">
    <property type="entry name" value="BIFUNCTIONAL POLYNUCLEOTIDE PHOSPHATASE/KINASE"/>
    <property type="match status" value="1"/>
</dbReference>
<dbReference type="GO" id="GO:0005524">
    <property type="term" value="F:ATP binding"/>
    <property type="evidence" value="ECO:0007669"/>
    <property type="project" value="UniProtKB-KW"/>
</dbReference>
<keyword evidence="1" id="KW-0067">ATP-binding</keyword>
<gene>
    <name evidence="1" type="ORF">HA050_02810</name>
</gene>
<dbReference type="RefSeq" id="WP_166821747.1">
    <property type="nucleotide sequence ID" value="NZ_JAAOLX010000001.1"/>
</dbReference>
<dbReference type="EMBL" id="JAAOLX010000001">
    <property type="protein sequence ID" value="NHQ85040.1"/>
    <property type="molecule type" value="Genomic_DNA"/>
</dbReference>
<evidence type="ECO:0000313" key="1">
    <source>
        <dbReference type="EMBL" id="NHQ85040.1"/>
    </source>
</evidence>
<proteinExistence type="predicted"/>
<dbReference type="SUPFAM" id="SSF52540">
    <property type="entry name" value="P-loop containing nucleoside triphosphate hydrolases"/>
    <property type="match status" value="1"/>
</dbReference>
<organism evidence="1 2">
    <name type="scientific">Iodobacter violaceini</name>
    <dbReference type="NCBI Taxonomy" id="3044271"/>
    <lineage>
        <taxon>Bacteria</taxon>
        <taxon>Pseudomonadati</taxon>
        <taxon>Pseudomonadota</taxon>
        <taxon>Betaproteobacteria</taxon>
        <taxon>Neisseriales</taxon>
        <taxon>Chitinibacteraceae</taxon>
        <taxon>Iodobacter</taxon>
    </lineage>
</organism>
<name>A0ABX0KLG9_9NEIS</name>
<evidence type="ECO:0000313" key="2">
    <source>
        <dbReference type="Proteomes" id="UP000712570"/>
    </source>
</evidence>
<protein>
    <submittedName>
        <fullName evidence="1">ATP-binding protein</fullName>
    </submittedName>
</protein>
<keyword evidence="1" id="KW-0547">Nucleotide-binding</keyword>
<dbReference type="Gene3D" id="3.40.50.300">
    <property type="entry name" value="P-loop containing nucleotide triphosphate hydrolases"/>
    <property type="match status" value="1"/>
</dbReference>
<dbReference type="Pfam" id="PF13671">
    <property type="entry name" value="AAA_33"/>
    <property type="match status" value="1"/>
</dbReference>
<keyword evidence="2" id="KW-1185">Reference proteome</keyword>
<dbReference type="Proteomes" id="UP000712570">
    <property type="component" value="Unassembled WGS sequence"/>
</dbReference>
<sequence length="148" mass="17348">MEAIIFVGIQASGKSTFYKNNFFNSHIRISNDLLKTKNREKLLLDLCKETKMPFVLDNTNVSKDIRSRYIQLIKAMNFTIKCYYFKPDISRSLEWNENRSGKENIPKAGILGTYKRLECPESAEGFDKIFYVDFTQGKFLCKEWCDEI</sequence>
<dbReference type="InterPro" id="IPR027417">
    <property type="entry name" value="P-loop_NTPase"/>
</dbReference>
<accession>A0ABX0KLG9</accession>
<dbReference type="PANTHER" id="PTHR12083:SF9">
    <property type="entry name" value="BIFUNCTIONAL POLYNUCLEOTIDE PHOSPHATASE_KINASE"/>
    <property type="match status" value="1"/>
</dbReference>
<comment type="caution">
    <text evidence="1">The sequence shown here is derived from an EMBL/GenBank/DDBJ whole genome shotgun (WGS) entry which is preliminary data.</text>
</comment>
<reference evidence="1 2" key="1">
    <citation type="submission" date="2020-03" db="EMBL/GenBank/DDBJ databases">
        <title>Draft genome sequence of environmentally isolated violet-colored cultures.</title>
        <authorList>
            <person name="Wilson H.S."/>
        </authorList>
    </citation>
    <scope>NUCLEOTIDE SEQUENCE [LARGE SCALE GENOMIC DNA]</scope>
    <source>
        <strain evidence="1 2">HSC-16F04</strain>
    </source>
</reference>